<dbReference type="InterPro" id="IPR000914">
    <property type="entry name" value="SBP_5_dom"/>
</dbReference>
<proteinExistence type="inferred from homology"/>
<dbReference type="PANTHER" id="PTHR30290:SF9">
    <property type="entry name" value="OLIGOPEPTIDE-BINDING PROTEIN APPA"/>
    <property type="match status" value="1"/>
</dbReference>
<evidence type="ECO:0000256" key="1">
    <source>
        <dbReference type="ARBA" id="ARBA00005695"/>
    </source>
</evidence>
<dbReference type="OrthoDB" id="239741at2"/>
<comment type="similarity">
    <text evidence="1">Belongs to the bacterial solute-binding protein 5 family.</text>
</comment>
<dbReference type="KEGG" id="lpil:LIP_1503"/>
<dbReference type="InterPro" id="IPR030678">
    <property type="entry name" value="Peptide/Ni-bd"/>
</dbReference>
<dbReference type="Gene3D" id="3.10.105.10">
    <property type="entry name" value="Dipeptide-binding Protein, Domain 3"/>
    <property type="match status" value="1"/>
</dbReference>
<gene>
    <name evidence="6" type="ORF">LIP_1503</name>
</gene>
<dbReference type="PIRSF" id="PIRSF002741">
    <property type="entry name" value="MppA"/>
    <property type="match status" value="1"/>
</dbReference>
<reference evidence="7" key="2">
    <citation type="journal article" date="2016" name="Int. J. Syst. Evol. Microbiol.">
        <title>Complete genome sequence and cell structure of Limnochorda pilosa, a Gram-negative spore-former within the phylum Firmicutes.</title>
        <authorList>
            <person name="Watanabe M."/>
            <person name="Kojima H."/>
            <person name="Fukui M."/>
        </authorList>
    </citation>
    <scope>NUCLEOTIDE SEQUENCE [LARGE SCALE GENOMIC DNA]</scope>
    <source>
        <strain evidence="7">HC45</strain>
    </source>
</reference>
<dbReference type="InterPro" id="IPR039424">
    <property type="entry name" value="SBP_5"/>
</dbReference>
<dbReference type="EMBL" id="AP014924">
    <property type="protein sequence ID" value="BAS27351.1"/>
    <property type="molecule type" value="Genomic_DNA"/>
</dbReference>
<keyword evidence="2" id="KW-0813">Transport</keyword>
<name>A0A0K2SJR2_LIMPI</name>
<organism evidence="6 7">
    <name type="scientific">Limnochorda pilosa</name>
    <dbReference type="NCBI Taxonomy" id="1555112"/>
    <lineage>
        <taxon>Bacteria</taxon>
        <taxon>Bacillati</taxon>
        <taxon>Bacillota</taxon>
        <taxon>Limnochordia</taxon>
        <taxon>Limnochordales</taxon>
        <taxon>Limnochordaceae</taxon>
        <taxon>Limnochorda</taxon>
    </lineage>
</organism>
<dbReference type="PANTHER" id="PTHR30290">
    <property type="entry name" value="PERIPLASMIC BINDING COMPONENT OF ABC TRANSPORTER"/>
    <property type="match status" value="1"/>
</dbReference>
<evidence type="ECO:0000256" key="2">
    <source>
        <dbReference type="ARBA" id="ARBA00022448"/>
    </source>
</evidence>
<dbReference type="AlphaFoldDB" id="A0A0K2SJR2"/>
<dbReference type="Pfam" id="PF00496">
    <property type="entry name" value="SBP_bac_5"/>
    <property type="match status" value="1"/>
</dbReference>
<dbReference type="GO" id="GO:0043190">
    <property type="term" value="C:ATP-binding cassette (ABC) transporter complex"/>
    <property type="evidence" value="ECO:0007669"/>
    <property type="project" value="InterPro"/>
</dbReference>
<reference evidence="7" key="1">
    <citation type="submission" date="2015-07" db="EMBL/GenBank/DDBJ databases">
        <title>Complete genome sequence and phylogenetic analysis of Limnochorda pilosa.</title>
        <authorList>
            <person name="Watanabe M."/>
            <person name="Kojima H."/>
            <person name="Fukui M."/>
        </authorList>
    </citation>
    <scope>NUCLEOTIDE SEQUENCE [LARGE SCALE GENOMIC DNA]</scope>
    <source>
        <strain evidence="7">HC45</strain>
    </source>
</reference>
<dbReference type="Gene3D" id="3.90.76.10">
    <property type="entry name" value="Dipeptide-binding Protein, Domain 1"/>
    <property type="match status" value="1"/>
</dbReference>
<evidence type="ECO:0000313" key="7">
    <source>
        <dbReference type="Proteomes" id="UP000065807"/>
    </source>
</evidence>
<evidence type="ECO:0000313" key="6">
    <source>
        <dbReference type="EMBL" id="BAS27351.1"/>
    </source>
</evidence>
<dbReference type="GO" id="GO:1904680">
    <property type="term" value="F:peptide transmembrane transporter activity"/>
    <property type="evidence" value="ECO:0007669"/>
    <property type="project" value="TreeGrafter"/>
</dbReference>
<evidence type="ECO:0000259" key="5">
    <source>
        <dbReference type="Pfam" id="PF00496"/>
    </source>
</evidence>
<keyword evidence="3 4" id="KW-0732">Signal</keyword>
<dbReference type="Proteomes" id="UP000065807">
    <property type="component" value="Chromosome"/>
</dbReference>
<evidence type="ECO:0000256" key="4">
    <source>
        <dbReference type="SAM" id="SignalP"/>
    </source>
</evidence>
<accession>A0A0K2SJR2</accession>
<dbReference type="SUPFAM" id="SSF53850">
    <property type="entry name" value="Periplasmic binding protein-like II"/>
    <property type="match status" value="1"/>
</dbReference>
<protein>
    <submittedName>
        <fullName evidence="6">Peptide ABC transporter substrate-binding protein</fullName>
    </submittedName>
</protein>
<feature type="signal peptide" evidence="4">
    <location>
        <begin position="1"/>
        <end position="22"/>
    </location>
</feature>
<dbReference type="CDD" id="cd00995">
    <property type="entry name" value="PBP2_NikA_DppA_OppA_like"/>
    <property type="match status" value="1"/>
</dbReference>
<dbReference type="GO" id="GO:0015833">
    <property type="term" value="P:peptide transport"/>
    <property type="evidence" value="ECO:0007669"/>
    <property type="project" value="TreeGrafter"/>
</dbReference>
<keyword evidence="7" id="KW-1185">Reference proteome</keyword>
<feature type="chain" id="PRO_5005486970" evidence="4">
    <location>
        <begin position="23"/>
        <end position="559"/>
    </location>
</feature>
<sequence length="559" mass="63096">MLRRMTSLLLALALVAALGSFAAAQGTPKYGGIWKDALASNPPQLDPVFATDTTSAEVDYQIFETLLEYAPDGSLAPLLAESYEISNGGQTVTFKLRKGVRFHATTEGGTPTANGGREVTAQDWVWTFNYITDPEVNSPRAYFIDMVKGYAEYQSGEADHLAGVKALDDYTLQFELSYPFAPFPQVIAYNTFTVLPREDVEKWGKDDFNFHPVGTGAFKFEEWRQDDVVRLSKNENYWMKDENGNQLPYMDGIEFRVIPGGGATEWTEYQLGNIYAVNKVDDPYFPQVTQGVKTDLGNGFVRYDGPNGVFLQRPQPGTYYYGFNTEIVTDKRVRQALNYAINREAMIKLVINGRAAPAKGVLPPAIPGYNPELKGYNYDPNKAKELLAQAGYGPSNPLNLTLQYNTHPAHQRIAEALQAQLKQIGVNLTLREVEWGTHLDTTERGEVGFFRMGWVADYLDADNFLYVLLNSDNIGPEGNYSRFNNPTFDTLTKAARLSTDQAERIRLYREAEKIAVEEAPWLFIYYYTDDNLIKPFVRNYELPAFGQYSNKFRNVWLDL</sequence>
<dbReference type="STRING" id="1555112.LIP_1503"/>
<dbReference type="GO" id="GO:0042597">
    <property type="term" value="C:periplasmic space"/>
    <property type="evidence" value="ECO:0007669"/>
    <property type="project" value="UniProtKB-ARBA"/>
</dbReference>
<dbReference type="Gene3D" id="3.40.190.10">
    <property type="entry name" value="Periplasmic binding protein-like II"/>
    <property type="match status" value="1"/>
</dbReference>
<feature type="domain" description="Solute-binding protein family 5" evidence="5">
    <location>
        <begin position="75"/>
        <end position="474"/>
    </location>
</feature>
<evidence type="ECO:0000256" key="3">
    <source>
        <dbReference type="ARBA" id="ARBA00022729"/>
    </source>
</evidence>